<gene>
    <name evidence="1" type="ORF">PRVXH_000783</name>
</gene>
<reference evidence="1" key="2">
    <citation type="submission" date="2024-06" db="EMBL/GenBank/DDBJ databases">
        <authorList>
            <person name="Petrova K.O."/>
            <person name="Toshchakov S.V."/>
            <person name="Boltjanskaja Y.V."/>
            <person name="Kevbrin V.V."/>
        </authorList>
    </citation>
    <scope>NUCLEOTIDE SEQUENCE</scope>
    <source>
        <strain evidence="1">Z-710</strain>
    </source>
</reference>
<name>A0AAU8HVT5_9FIRM</name>
<dbReference type="RefSeq" id="WP_353894010.1">
    <property type="nucleotide sequence ID" value="NZ_CP159485.1"/>
</dbReference>
<sequence length="131" mass="14546">MKSLSYMFIIIILVATLSGCSTYSVTFFESDIVDGNGQHRIYSFKELDGRMVEELSVEASEGVSLSIEVTKGELNLELIDPNGNNILVNDLIKTFDKENHLSFISEDSFPKGAYTLVIKGQKADGLIEIKF</sequence>
<dbReference type="PROSITE" id="PS51257">
    <property type="entry name" value="PROKAR_LIPOPROTEIN"/>
    <property type="match status" value="1"/>
</dbReference>
<organism evidence="1">
    <name type="scientific">Proteinivorax hydrogeniformans</name>
    <dbReference type="NCBI Taxonomy" id="1826727"/>
    <lineage>
        <taxon>Bacteria</taxon>
        <taxon>Bacillati</taxon>
        <taxon>Bacillota</taxon>
        <taxon>Clostridia</taxon>
        <taxon>Eubacteriales</taxon>
        <taxon>Proteinivoracaceae</taxon>
        <taxon>Proteinivorax</taxon>
    </lineage>
</organism>
<dbReference type="AlphaFoldDB" id="A0AAU8HVT5"/>
<reference evidence="1" key="1">
    <citation type="journal article" date="2018" name="Antonie Van Leeuwenhoek">
        <title>Proteinivorax hydrogeniformans sp. nov., an anaerobic, haloalkaliphilic bacterium fermenting proteinaceous compounds with high hydrogen production.</title>
        <authorList>
            <person name="Boltyanskaya Y."/>
            <person name="Detkova E."/>
            <person name="Pimenov N."/>
            <person name="Kevbrin V."/>
        </authorList>
    </citation>
    <scope>NUCLEOTIDE SEQUENCE</scope>
    <source>
        <strain evidence="1">Z-710</strain>
    </source>
</reference>
<proteinExistence type="predicted"/>
<evidence type="ECO:0008006" key="2">
    <source>
        <dbReference type="Google" id="ProtNLM"/>
    </source>
</evidence>
<evidence type="ECO:0000313" key="1">
    <source>
        <dbReference type="EMBL" id="XCI29462.1"/>
    </source>
</evidence>
<protein>
    <recommendedName>
        <fullName evidence="2">Secreted protein (Por secretion system target)</fullName>
    </recommendedName>
</protein>
<accession>A0AAU8HVT5</accession>
<dbReference type="EMBL" id="CP159485">
    <property type="protein sequence ID" value="XCI29462.1"/>
    <property type="molecule type" value="Genomic_DNA"/>
</dbReference>